<gene>
    <name evidence="1" type="ORF">CA13_29540</name>
</gene>
<accession>A0A5C5Z3U2</accession>
<organism evidence="1 2">
    <name type="scientific">Novipirellula herctigrandis</name>
    <dbReference type="NCBI Taxonomy" id="2527986"/>
    <lineage>
        <taxon>Bacteria</taxon>
        <taxon>Pseudomonadati</taxon>
        <taxon>Planctomycetota</taxon>
        <taxon>Planctomycetia</taxon>
        <taxon>Pirellulales</taxon>
        <taxon>Pirellulaceae</taxon>
        <taxon>Novipirellula</taxon>
    </lineage>
</organism>
<dbReference type="Gene3D" id="3.20.20.80">
    <property type="entry name" value="Glycosidases"/>
    <property type="match status" value="1"/>
</dbReference>
<evidence type="ECO:0008006" key="3">
    <source>
        <dbReference type="Google" id="ProtNLM"/>
    </source>
</evidence>
<dbReference type="SUPFAM" id="SSF51445">
    <property type="entry name" value="(Trans)glycosidases"/>
    <property type="match status" value="1"/>
</dbReference>
<dbReference type="OrthoDB" id="228056at2"/>
<dbReference type="AlphaFoldDB" id="A0A5C5Z3U2"/>
<evidence type="ECO:0000313" key="1">
    <source>
        <dbReference type="EMBL" id="TWT81501.1"/>
    </source>
</evidence>
<keyword evidence="2" id="KW-1185">Reference proteome</keyword>
<protein>
    <recommendedName>
        <fullName evidence="3">Glycoside hydrolase family 42 N-terminal domain-containing protein</fullName>
    </recommendedName>
</protein>
<dbReference type="EMBL" id="SJPJ01000001">
    <property type="protein sequence ID" value="TWT81501.1"/>
    <property type="molecule type" value="Genomic_DNA"/>
</dbReference>
<proteinExistence type="predicted"/>
<dbReference type="RefSeq" id="WP_146397457.1">
    <property type="nucleotide sequence ID" value="NZ_SJPJ01000001.1"/>
</dbReference>
<comment type="caution">
    <text evidence="1">The sequence shown here is derived from an EMBL/GenBank/DDBJ whole genome shotgun (WGS) entry which is preliminary data.</text>
</comment>
<dbReference type="Proteomes" id="UP000315010">
    <property type="component" value="Unassembled WGS sequence"/>
</dbReference>
<sequence length="505" mass="57129">MDTKRAMTHLAPALILLGMATLTMAEELDAYGGLRSIQGERTGFFHLQQINGRDWFITPEGNAFFAVALSHLYSGDSDLACANVYEGDVDAWLDGSFKKARALGFNCALGSATSPERNLNGFVDLEKVEAVFRKNNFPYSVGVILLKHPWEFVEGETLPDIFEPAYEEMIKSRAAAVCPKYKDDPLVMGYFYGFGAFNSAATWVNHHLSLPARTAGRETIVNLLIERYDNDASHFNTIYGTSLSDIAELKSSAVLSYDEIYEHRNYPDVRTLLNQEMLDDFEAIISLMCTRLYKIGHDAIRRWDKNHLILGSFVKEWALSVDSWKAVAPYVDVIAPQHLNRDISVNALAKAVNLPMIISDDEIGFCYDPGPGYCCVESHAARAELYEANLMRNFKDPRIIGASYCACMYDQGGKALKYNQQAGFYDRQGNPRPQLIRTVTSTNKSVYLHSTNSGDQQELDSLMERYFSKWDQYKRLSQWELNQIKQLNELKLQQQQKREAVSVPK</sequence>
<dbReference type="InterPro" id="IPR017853">
    <property type="entry name" value="GH"/>
</dbReference>
<name>A0A5C5Z3U2_9BACT</name>
<reference evidence="1 2" key="1">
    <citation type="submission" date="2019-02" db="EMBL/GenBank/DDBJ databases">
        <title>Deep-cultivation of Planctomycetes and their phenomic and genomic characterization uncovers novel biology.</title>
        <authorList>
            <person name="Wiegand S."/>
            <person name="Jogler M."/>
            <person name="Boedeker C."/>
            <person name="Pinto D."/>
            <person name="Vollmers J."/>
            <person name="Rivas-Marin E."/>
            <person name="Kohn T."/>
            <person name="Peeters S.H."/>
            <person name="Heuer A."/>
            <person name="Rast P."/>
            <person name="Oberbeckmann S."/>
            <person name="Bunk B."/>
            <person name="Jeske O."/>
            <person name="Meyerdierks A."/>
            <person name="Storesund J.E."/>
            <person name="Kallscheuer N."/>
            <person name="Luecker S."/>
            <person name="Lage O.M."/>
            <person name="Pohl T."/>
            <person name="Merkel B.J."/>
            <person name="Hornburger P."/>
            <person name="Mueller R.-W."/>
            <person name="Bruemmer F."/>
            <person name="Labrenz M."/>
            <person name="Spormann A.M."/>
            <person name="Op Den Camp H."/>
            <person name="Overmann J."/>
            <person name="Amann R."/>
            <person name="Jetten M.S.M."/>
            <person name="Mascher T."/>
            <person name="Medema M.H."/>
            <person name="Devos D.P."/>
            <person name="Kaster A.-K."/>
            <person name="Ovreas L."/>
            <person name="Rohde M."/>
            <person name="Galperin M.Y."/>
            <person name="Jogler C."/>
        </authorList>
    </citation>
    <scope>NUCLEOTIDE SEQUENCE [LARGE SCALE GENOMIC DNA]</scope>
    <source>
        <strain evidence="1 2">CA13</strain>
    </source>
</reference>
<evidence type="ECO:0000313" key="2">
    <source>
        <dbReference type="Proteomes" id="UP000315010"/>
    </source>
</evidence>